<evidence type="ECO:0000256" key="5">
    <source>
        <dbReference type="ARBA" id="ARBA00023139"/>
    </source>
</evidence>
<dbReference type="Gene3D" id="3.40.190.10">
    <property type="entry name" value="Periplasmic binding protein-like II"/>
    <property type="match status" value="2"/>
</dbReference>
<keyword evidence="5" id="KW-0564">Palmitate</keyword>
<proteinExistence type="inferred from homology"/>
<evidence type="ECO:0000256" key="6">
    <source>
        <dbReference type="ARBA" id="ARBA00023288"/>
    </source>
</evidence>
<evidence type="ECO:0000256" key="8">
    <source>
        <dbReference type="SAM" id="MobiDB-lite"/>
    </source>
</evidence>
<evidence type="ECO:0000256" key="4">
    <source>
        <dbReference type="ARBA" id="ARBA00023136"/>
    </source>
</evidence>
<evidence type="ECO:0000256" key="1">
    <source>
        <dbReference type="ARBA" id="ARBA00004635"/>
    </source>
</evidence>
<keyword evidence="11" id="KW-1185">Reference proteome</keyword>
<feature type="region of interest" description="Disordered" evidence="8">
    <location>
        <begin position="26"/>
        <end position="62"/>
    </location>
</feature>
<evidence type="ECO:0000313" key="11">
    <source>
        <dbReference type="Proteomes" id="UP000001299"/>
    </source>
</evidence>
<comment type="similarity">
    <text evidence="2">Belongs to the NlpA lipoprotein family.</text>
</comment>
<dbReference type="Proteomes" id="UP000001299">
    <property type="component" value="Chromosome 1"/>
</dbReference>
<gene>
    <name evidence="10" type="ordered locus">bpr_I2216</name>
</gene>
<keyword evidence="4" id="KW-0472">Membrane</keyword>
<organism evidence="10 11">
    <name type="scientific">Butyrivibrio proteoclasticus (strain ATCC 51982 / DSM 14932 / B316)</name>
    <name type="common">Clostridium proteoclasticum</name>
    <dbReference type="NCBI Taxonomy" id="515622"/>
    <lineage>
        <taxon>Bacteria</taxon>
        <taxon>Bacillati</taxon>
        <taxon>Bacillota</taxon>
        <taxon>Clostridia</taxon>
        <taxon>Lachnospirales</taxon>
        <taxon>Lachnospiraceae</taxon>
        <taxon>Butyrivibrio</taxon>
    </lineage>
</organism>
<keyword evidence="3 9" id="KW-0732">Signal</keyword>
<dbReference type="InterPro" id="IPR004872">
    <property type="entry name" value="Lipoprotein_NlpA"/>
</dbReference>
<feature type="compositionally biased region" description="Polar residues" evidence="8">
    <location>
        <begin position="26"/>
        <end position="37"/>
    </location>
</feature>
<dbReference type="CDD" id="cd13597">
    <property type="entry name" value="PBP2_lipoprotein_Tp32"/>
    <property type="match status" value="1"/>
</dbReference>
<evidence type="ECO:0000313" key="10">
    <source>
        <dbReference type="EMBL" id="ADL34949.1"/>
    </source>
</evidence>
<protein>
    <submittedName>
        <fullName evidence="10">Lipoprotein NLPA family</fullName>
    </submittedName>
</protein>
<sequence>MKKRLFTSVVLAAALSFGALTGCGSTEASSANETADQTAEVKEETQTEAAPADSADAGDKTITVGATPVPHAEILDNIVKDVLAEDGWTLETVVFSDYVLPNTSLEQGELDANYFQTLGYMNQQNADAGLHLAAVAGVHIEPMGIYSQKYTSLEDLPDGATIGIPNDPDNGLRGIDLLVQKGLLVSNGGFGTDANYTEDSLTNDKEANPHGYVITPLEAASLPLSLPDLDAATINGNYALEAELPAKYPALDIEEFDAEATVKRTNFLVVKQGNEESEKTKALIKALTSEKVQAYIDETYKGAVITSFIDAE</sequence>
<dbReference type="STRING" id="515622.bpr_I2216"/>
<dbReference type="eggNOG" id="COG1464">
    <property type="taxonomic scope" value="Bacteria"/>
</dbReference>
<evidence type="ECO:0000256" key="3">
    <source>
        <dbReference type="ARBA" id="ARBA00022729"/>
    </source>
</evidence>
<dbReference type="RefSeq" id="WP_013281602.1">
    <property type="nucleotide sequence ID" value="NC_014387.1"/>
</dbReference>
<dbReference type="PANTHER" id="PTHR30429:SF0">
    <property type="entry name" value="METHIONINE-BINDING LIPOPROTEIN METQ"/>
    <property type="match status" value="1"/>
</dbReference>
<dbReference type="AlphaFoldDB" id="E0RXZ4"/>
<comment type="subcellular location">
    <subcellularLocation>
        <location evidence="1">Membrane</location>
        <topology evidence="1">Lipid-anchor</topology>
    </subcellularLocation>
</comment>
<evidence type="ECO:0000256" key="2">
    <source>
        <dbReference type="ARBA" id="ARBA00008973"/>
    </source>
</evidence>
<dbReference type="SUPFAM" id="SSF53850">
    <property type="entry name" value="Periplasmic binding protein-like II"/>
    <property type="match status" value="1"/>
</dbReference>
<dbReference type="HOGENOM" id="CLU_067080_0_0_9"/>
<feature type="chain" id="PRO_5038986824" evidence="9">
    <location>
        <begin position="22"/>
        <end position="312"/>
    </location>
</feature>
<keyword evidence="6 10" id="KW-0449">Lipoprotein</keyword>
<name>E0RXZ4_BUTPB</name>
<dbReference type="PANTHER" id="PTHR30429">
    <property type="entry name" value="D-METHIONINE-BINDING LIPOPROTEIN METQ"/>
    <property type="match status" value="1"/>
</dbReference>
<accession>E0RXZ4</accession>
<feature type="signal peptide" evidence="9">
    <location>
        <begin position="1"/>
        <end position="21"/>
    </location>
</feature>
<dbReference type="KEGG" id="bpb:bpr_I2216"/>
<evidence type="ECO:0000256" key="7">
    <source>
        <dbReference type="PIRSR" id="PIRSR002854-1"/>
    </source>
</evidence>
<feature type="lipid moiety-binding region" description="S-diacylglycerol cysteine" evidence="7">
    <location>
        <position position="23"/>
    </location>
</feature>
<dbReference type="PROSITE" id="PS51257">
    <property type="entry name" value="PROKAR_LIPOPROTEIN"/>
    <property type="match status" value="1"/>
</dbReference>
<reference evidence="10 11" key="1">
    <citation type="journal article" date="2010" name="PLoS ONE">
        <title>The glycobiome of the rumen bacterium Butyrivibrio proteoclasticus B316(T) highlights adaptation to a polysaccharide-rich environment.</title>
        <authorList>
            <person name="Kelly W.J."/>
            <person name="Leahy S.C."/>
            <person name="Altermann E."/>
            <person name="Yeoman C.J."/>
            <person name="Dunne J.C."/>
            <person name="Kong Z."/>
            <person name="Pacheco D.M."/>
            <person name="Li D."/>
            <person name="Noel S.J."/>
            <person name="Moon C.D."/>
            <person name="Cookson A.L."/>
            <person name="Attwood G.T."/>
        </authorList>
    </citation>
    <scope>NUCLEOTIDE SEQUENCE [LARGE SCALE GENOMIC DNA]</scope>
    <source>
        <strain evidence="11">ATCC 51982 / DSM 14932 / B316</strain>
    </source>
</reference>
<evidence type="ECO:0000256" key="9">
    <source>
        <dbReference type="SAM" id="SignalP"/>
    </source>
</evidence>
<dbReference type="PIRSF" id="PIRSF002854">
    <property type="entry name" value="MetQ"/>
    <property type="match status" value="1"/>
</dbReference>
<dbReference type="Pfam" id="PF03180">
    <property type="entry name" value="Lipoprotein_9"/>
    <property type="match status" value="1"/>
</dbReference>
<dbReference type="GO" id="GO:0016020">
    <property type="term" value="C:membrane"/>
    <property type="evidence" value="ECO:0007669"/>
    <property type="project" value="UniProtKB-SubCell"/>
</dbReference>
<dbReference type="EMBL" id="CP001810">
    <property type="protein sequence ID" value="ADL34949.1"/>
    <property type="molecule type" value="Genomic_DNA"/>
</dbReference>